<dbReference type="InterPro" id="IPR025557">
    <property type="entry name" value="DUF4282"/>
</dbReference>
<evidence type="ECO:0000256" key="1">
    <source>
        <dbReference type="SAM" id="MobiDB-lite"/>
    </source>
</evidence>
<evidence type="ECO:0000313" key="3">
    <source>
        <dbReference type="EMBL" id="PRZ05074.1"/>
    </source>
</evidence>
<proteinExistence type="predicted"/>
<protein>
    <submittedName>
        <fullName evidence="3">Uncharacterized protein DUF4282</fullName>
    </submittedName>
</protein>
<feature type="transmembrane region" description="Helical" evidence="2">
    <location>
        <begin position="105"/>
        <end position="124"/>
    </location>
</feature>
<dbReference type="Pfam" id="PF14110">
    <property type="entry name" value="DUF4282"/>
    <property type="match status" value="1"/>
</dbReference>
<accession>A0ABX5EBX0</accession>
<reference evidence="3 4" key="1">
    <citation type="submission" date="2018-03" db="EMBL/GenBank/DDBJ databases">
        <title>Comparative analysis of microorganisms from saline springs in Andes Mountain Range, Colombia.</title>
        <authorList>
            <person name="Rubin E."/>
        </authorList>
    </citation>
    <scope>NUCLEOTIDE SEQUENCE [LARGE SCALE GENOMIC DNA]</scope>
    <source>
        <strain evidence="3 4">CG 23</strain>
    </source>
</reference>
<comment type="caution">
    <text evidence="3">The sequence shown here is derived from an EMBL/GenBank/DDBJ whole genome shotgun (WGS) entry which is preliminary data.</text>
</comment>
<sequence length="178" mass="19454">MSESTPRPPGEPEDPYNPPPSPGPPPQEPYPQQPYQREPSQQPAQPYQQPIGERPVGEPPAGEPSFYAGAASSAADVARNDTKGFFGALFDYSFLNYVTPKVVKIVYVIVTVLIALGWLVALVAAFSNSVWAGIGFLLFGWIIALVYLAIARITLEFYLAVVSISEKVNHYARRDGML</sequence>
<feature type="compositionally biased region" description="Low complexity" evidence="1">
    <location>
        <begin position="33"/>
        <end position="50"/>
    </location>
</feature>
<evidence type="ECO:0000256" key="2">
    <source>
        <dbReference type="SAM" id="Phobius"/>
    </source>
</evidence>
<keyword evidence="4" id="KW-1185">Reference proteome</keyword>
<feature type="compositionally biased region" description="Pro residues" evidence="1">
    <location>
        <begin position="15"/>
        <end position="32"/>
    </location>
</feature>
<organism evidence="3 4">
    <name type="scientific">Isoptericola halotolerans</name>
    <dbReference type="NCBI Taxonomy" id="300560"/>
    <lineage>
        <taxon>Bacteria</taxon>
        <taxon>Bacillati</taxon>
        <taxon>Actinomycetota</taxon>
        <taxon>Actinomycetes</taxon>
        <taxon>Micrococcales</taxon>
        <taxon>Promicromonosporaceae</taxon>
        <taxon>Isoptericola</taxon>
    </lineage>
</organism>
<dbReference type="EMBL" id="PVTX01000008">
    <property type="protein sequence ID" value="PRZ05074.1"/>
    <property type="molecule type" value="Genomic_DNA"/>
</dbReference>
<evidence type="ECO:0000313" key="4">
    <source>
        <dbReference type="Proteomes" id="UP000239895"/>
    </source>
</evidence>
<feature type="region of interest" description="Disordered" evidence="1">
    <location>
        <begin position="1"/>
        <end position="62"/>
    </location>
</feature>
<keyword evidence="2" id="KW-1133">Transmembrane helix</keyword>
<dbReference type="Proteomes" id="UP000239895">
    <property type="component" value="Unassembled WGS sequence"/>
</dbReference>
<name>A0ABX5EBX0_9MICO</name>
<dbReference type="RefSeq" id="WP_106268415.1">
    <property type="nucleotide sequence ID" value="NZ_PVTX01000008.1"/>
</dbReference>
<keyword evidence="2" id="KW-0472">Membrane</keyword>
<keyword evidence="2" id="KW-0812">Transmembrane</keyword>
<gene>
    <name evidence="3" type="ORF">BCL65_10853</name>
</gene>
<feature type="transmembrane region" description="Helical" evidence="2">
    <location>
        <begin position="130"/>
        <end position="150"/>
    </location>
</feature>